<dbReference type="AlphaFoldDB" id="D2UXK5"/>
<protein>
    <submittedName>
        <fullName evidence="1">Predicted protein</fullName>
    </submittedName>
</protein>
<organism evidence="2">
    <name type="scientific">Naegleria gruberi</name>
    <name type="common">Amoeba</name>
    <dbReference type="NCBI Taxonomy" id="5762"/>
    <lineage>
        <taxon>Eukaryota</taxon>
        <taxon>Discoba</taxon>
        <taxon>Heterolobosea</taxon>
        <taxon>Tetramitia</taxon>
        <taxon>Eutetramitia</taxon>
        <taxon>Vahlkampfiidae</taxon>
        <taxon>Naegleria</taxon>
    </lineage>
</organism>
<dbReference type="Proteomes" id="UP000006671">
    <property type="component" value="Unassembled WGS sequence"/>
</dbReference>
<gene>
    <name evidence="1" type="ORF">NAEGRDRAFT_61157</name>
</gene>
<dbReference type="InParanoid" id="D2UXK5"/>
<proteinExistence type="predicted"/>
<keyword evidence="2" id="KW-1185">Reference proteome</keyword>
<reference evidence="1 2" key="1">
    <citation type="journal article" date="2010" name="Cell">
        <title>The genome of Naegleria gruberi illuminates early eukaryotic versatility.</title>
        <authorList>
            <person name="Fritz-Laylin L.K."/>
            <person name="Prochnik S.E."/>
            <person name="Ginger M.L."/>
            <person name="Dacks J.B."/>
            <person name="Carpenter M.L."/>
            <person name="Field M.C."/>
            <person name="Kuo A."/>
            <person name="Paredez A."/>
            <person name="Chapman J."/>
            <person name="Pham J."/>
            <person name="Shu S."/>
            <person name="Neupane R."/>
            <person name="Cipriano M."/>
            <person name="Mancuso J."/>
            <person name="Tu H."/>
            <person name="Salamov A."/>
            <person name="Lindquist E."/>
            <person name="Shapiro H."/>
            <person name="Lucas S."/>
            <person name="Grigoriev I.V."/>
            <person name="Cande W.Z."/>
            <person name="Fulton C."/>
            <person name="Rokhsar D.S."/>
            <person name="Dawson S.C."/>
        </authorList>
    </citation>
    <scope>NUCLEOTIDE SEQUENCE [LARGE SCALE GENOMIC DNA]</scope>
    <source>
        <strain evidence="1 2">NEG-M</strain>
    </source>
</reference>
<evidence type="ECO:0000313" key="1">
    <source>
        <dbReference type="EMBL" id="EFC50648.1"/>
    </source>
</evidence>
<dbReference type="KEGG" id="ngr:NAEGRDRAFT_61157"/>
<dbReference type="VEuPathDB" id="AmoebaDB:NAEGRDRAFT_61157"/>
<dbReference type="EMBL" id="GG738845">
    <property type="protein sequence ID" value="EFC50648.1"/>
    <property type="molecule type" value="Genomic_DNA"/>
</dbReference>
<dbReference type="InterPro" id="IPR011989">
    <property type="entry name" value="ARM-like"/>
</dbReference>
<dbReference type="Gene3D" id="1.25.10.10">
    <property type="entry name" value="Leucine-rich Repeat Variant"/>
    <property type="match status" value="1"/>
</dbReference>
<sequence length="675" mass="77648">MSGKIFSIDSLEILKSTFEDILQVLLQEREAFEAGVCFGSHCEHICLKSLESLSGLLRKYEISWIDIVKEHEIFLSLIFSKNFNVRESIFSIISNGLHTKETFGLLEKSNPKLVELIVSKLSSADTDIVKDQCIWIICKYISLSSEPLNRFLECIPFPQLFNLGDRNLESVTALIYQLLLRDPSSQSKVLFENSSLNYILQKLEDVAYLGTISYNSLENLLKVVKKIIQNNNDIASYLIRDTTLVDNIQKIVGTLLTVKKTDKLIELAFCIMNNLVAFAKNDDLSLEYLKTRENTLKIISATLQSSLSINVNITVSKYVTTLIGRKCFPYNSELGENEYVMQIVDEIQRLYYSSQDNFFANIDCEECFILGKSLSWILNIYTTTKEKVQESIIESNCTFNRKIVSSLSIDFMHTSRSEKCNSIDKLKHQLVLNLSIFQHLFLSNHAKKVSNDFNLFQDLKYIWFSDFTDSEIRLSLLYVYLNMVTNCERSKLEFAKDINKNKNNSLLLDIVSGSLSAKSKLTNSHAYFMLLSSLISTGEVRYSMLKYGLVDKIINGLKEIFIKKKDDTRMEYCLKLLSHLSFFEDCHESFLQSDTIDHLFEQFEKSPNEAVKEYLVIIFRNLLFCRSMSTLILRVEELCVLVLKIATLLKGNTSIMYYSANLMWTYLSLYVDVSC</sequence>
<dbReference type="GeneID" id="8863764"/>
<dbReference type="SUPFAM" id="SSF48371">
    <property type="entry name" value="ARM repeat"/>
    <property type="match status" value="1"/>
</dbReference>
<accession>D2UXK5</accession>
<dbReference type="RefSeq" id="XP_002683392.1">
    <property type="nucleotide sequence ID" value="XM_002683346.1"/>
</dbReference>
<evidence type="ECO:0000313" key="2">
    <source>
        <dbReference type="Proteomes" id="UP000006671"/>
    </source>
</evidence>
<dbReference type="InterPro" id="IPR016024">
    <property type="entry name" value="ARM-type_fold"/>
</dbReference>
<name>D2UXK5_NAEGR</name>